<sequence>MSASLLTAPEETKKALKVQFIAVTPIDEQFPNGESPHGRTLRSAEWSRKKKALGEKTSASLLAASKEAKKALQVQFTAVTPIDEQFPDDKSPHG</sequence>
<reference evidence="3" key="1">
    <citation type="submission" date="2011-07" db="EMBL/GenBank/DDBJ databases">
        <authorList>
            <consortium name="Caenorhabditis brenneri Sequencing and Analysis Consortium"/>
            <person name="Wilson R.K."/>
        </authorList>
    </citation>
    <scope>NUCLEOTIDE SEQUENCE [LARGE SCALE GENOMIC DNA]</scope>
    <source>
        <strain evidence="3">PB2801</strain>
    </source>
</reference>
<dbReference type="Proteomes" id="UP000008068">
    <property type="component" value="Unassembled WGS sequence"/>
</dbReference>
<dbReference type="InParanoid" id="G0NX20"/>
<dbReference type="HOGENOM" id="CLU_2388144_0_0_1"/>
<dbReference type="EMBL" id="GL379968">
    <property type="protein sequence ID" value="EGT39354.1"/>
    <property type="molecule type" value="Genomic_DNA"/>
</dbReference>
<evidence type="ECO:0000313" key="2">
    <source>
        <dbReference type="EMBL" id="EGT39354.1"/>
    </source>
</evidence>
<evidence type="ECO:0000256" key="1">
    <source>
        <dbReference type="SAM" id="MobiDB-lite"/>
    </source>
</evidence>
<organism evidence="3">
    <name type="scientific">Caenorhabditis brenneri</name>
    <name type="common">Nematode worm</name>
    <dbReference type="NCBI Taxonomy" id="135651"/>
    <lineage>
        <taxon>Eukaryota</taxon>
        <taxon>Metazoa</taxon>
        <taxon>Ecdysozoa</taxon>
        <taxon>Nematoda</taxon>
        <taxon>Chromadorea</taxon>
        <taxon>Rhabditida</taxon>
        <taxon>Rhabditina</taxon>
        <taxon>Rhabditomorpha</taxon>
        <taxon>Rhabditoidea</taxon>
        <taxon>Rhabditidae</taxon>
        <taxon>Peloderinae</taxon>
        <taxon>Caenorhabditis</taxon>
    </lineage>
</organism>
<evidence type="ECO:0000313" key="3">
    <source>
        <dbReference type="Proteomes" id="UP000008068"/>
    </source>
</evidence>
<protein>
    <submittedName>
        <fullName evidence="2">Uncharacterized protein</fullName>
    </submittedName>
</protein>
<keyword evidence="3" id="KW-1185">Reference proteome</keyword>
<feature type="region of interest" description="Disordered" evidence="1">
    <location>
        <begin position="28"/>
        <end position="48"/>
    </location>
</feature>
<name>G0NX20_CAEBE</name>
<gene>
    <name evidence="2" type="ORF">CAEBREN_17703</name>
</gene>
<dbReference type="AlphaFoldDB" id="G0NX20"/>
<proteinExistence type="predicted"/>
<accession>G0NX20</accession>